<dbReference type="InterPro" id="IPR025202">
    <property type="entry name" value="PLD-like_dom"/>
</dbReference>
<keyword evidence="9 12" id="KW-1133">Transmembrane helix</keyword>
<dbReference type="Gene3D" id="3.30.870.10">
    <property type="entry name" value="Endonuclease Chain A"/>
    <property type="match status" value="2"/>
</dbReference>
<evidence type="ECO:0000256" key="7">
    <source>
        <dbReference type="ARBA" id="ARBA00022692"/>
    </source>
</evidence>
<dbReference type="EMBL" id="JAFCJH010000005">
    <property type="protein sequence ID" value="MBR0795057.1"/>
    <property type="molecule type" value="Genomic_DNA"/>
</dbReference>
<gene>
    <name evidence="14" type="primary">cls</name>
    <name evidence="14" type="ORF">JQ615_06640</name>
</gene>
<feature type="transmembrane region" description="Helical" evidence="12">
    <location>
        <begin position="6"/>
        <end position="30"/>
    </location>
</feature>
<evidence type="ECO:0000256" key="1">
    <source>
        <dbReference type="ARBA" id="ARBA00003145"/>
    </source>
</evidence>
<evidence type="ECO:0000256" key="12">
    <source>
        <dbReference type="SAM" id="Phobius"/>
    </source>
</evidence>
<dbReference type="InterPro" id="IPR022924">
    <property type="entry name" value="Cardiolipin_synthase"/>
</dbReference>
<evidence type="ECO:0000256" key="3">
    <source>
        <dbReference type="ARBA" id="ARBA00004613"/>
    </source>
</evidence>
<feature type="domain" description="PLD phosphodiesterase" evidence="13">
    <location>
        <begin position="393"/>
        <end position="420"/>
    </location>
</feature>
<comment type="caution">
    <text evidence="14">The sequence shown here is derived from an EMBL/GenBank/DDBJ whole genome shotgun (WGS) entry which is preliminary data.</text>
</comment>
<dbReference type="SMART" id="SM00155">
    <property type="entry name" value="PLDc"/>
    <property type="match status" value="2"/>
</dbReference>
<evidence type="ECO:0000256" key="6">
    <source>
        <dbReference type="ARBA" id="ARBA00022679"/>
    </source>
</evidence>
<keyword evidence="6" id="KW-0808">Transferase</keyword>
<evidence type="ECO:0000313" key="15">
    <source>
        <dbReference type="Proteomes" id="UP001315278"/>
    </source>
</evidence>
<evidence type="ECO:0000256" key="2">
    <source>
        <dbReference type="ARBA" id="ARBA00004236"/>
    </source>
</evidence>
<protein>
    <recommendedName>
        <fullName evidence="11">Cardiolipin synthase</fullName>
        <ecNumber evidence="11">2.7.8.-</ecNumber>
    </recommendedName>
</protein>
<dbReference type="EC" id="2.7.8.-" evidence="11"/>
<proteinExistence type="predicted"/>
<accession>A0ABS5FE94</accession>
<evidence type="ECO:0000256" key="9">
    <source>
        <dbReference type="ARBA" id="ARBA00022989"/>
    </source>
</evidence>
<keyword evidence="7 12" id="KW-0812">Transmembrane</keyword>
<feature type="domain" description="PLD phosphodiesterase" evidence="13">
    <location>
        <begin position="220"/>
        <end position="247"/>
    </location>
</feature>
<keyword evidence="10 12" id="KW-0472">Membrane</keyword>
<sequence length="480" mass="54312">MGFVQIVLHWFAWVFFLSEWTIRLVMLAVVPFRRSPAAAKGWLLLIFFEPWIGLLLYVLIGRPTMSRWRVQQMARLPQAMAKVRERVLNHPNVFRPEVMPGLEWTGYLAERLGYMPSLGGNDAEILIDYNAILARLAAEIDHAKNHVHLLYFLFAADTATAPVIAALGRAVERGVACRVLVDSVGSRAALPILIPKLTALGVNVREMLPVSLFGHKRARLDLRNHRKIAIVDGRAAFTGSQNLVASDFVAGVTYEELVLRLTGPAVLELQYIFAADWFLETDEVLESEDIFPDAEITGSVPIQVVPSGPDFPTQNNQRLIVALIYAARKQIKITTPYFIPDEPVLQALETAVLRGVDVHLVFSEIGYQPVVSYAQRSYYEELLEAGARVHLYRKNFLHAKFLTIDDTIGLVGTSNMDIRSFALNAEHILVIHDLDMTGRLKSEQQRYIRNCRSLELQQWRKRPFRSKLAEHLARLFSPLL</sequence>
<feature type="transmembrane region" description="Helical" evidence="12">
    <location>
        <begin position="42"/>
        <end position="60"/>
    </location>
</feature>
<dbReference type="CDD" id="cd09158">
    <property type="entry name" value="PLDc_EcCLS_like_2"/>
    <property type="match status" value="1"/>
</dbReference>
<keyword evidence="5" id="KW-0964">Secreted</keyword>
<dbReference type="NCBIfam" id="TIGR04265">
    <property type="entry name" value="bac_cardiolipin"/>
    <property type="match status" value="1"/>
</dbReference>
<evidence type="ECO:0000259" key="13">
    <source>
        <dbReference type="PROSITE" id="PS50035"/>
    </source>
</evidence>
<dbReference type="PROSITE" id="PS50035">
    <property type="entry name" value="PLD"/>
    <property type="match status" value="2"/>
</dbReference>
<evidence type="ECO:0000256" key="11">
    <source>
        <dbReference type="NCBIfam" id="TIGR04265"/>
    </source>
</evidence>
<comment type="subcellular location">
    <subcellularLocation>
        <location evidence="2">Cell membrane</location>
    </subcellularLocation>
    <subcellularLocation>
        <location evidence="3">Secreted</location>
    </subcellularLocation>
</comment>
<evidence type="ECO:0000256" key="8">
    <source>
        <dbReference type="ARBA" id="ARBA00022737"/>
    </source>
</evidence>
<evidence type="ECO:0000256" key="5">
    <source>
        <dbReference type="ARBA" id="ARBA00022525"/>
    </source>
</evidence>
<dbReference type="PANTHER" id="PTHR21248">
    <property type="entry name" value="CARDIOLIPIN SYNTHASE"/>
    <property type="match status" value="1"/>
</dbReference>
<keyword evidence="15" id="KW-1185">Reference proteome</keyword>
<evidence type="ECO:0000256" key="4">
    <source>
        <dbReference type="ARBA" id="ARBA00022475"/>
    </source>
</evidence>
<dbReference type="Proteomes" id="UP001315278">
    <property type="component" value="Unassembled WGS sequence"/>
</dbReference>
<dbReference type="PANTHER" id="PTHR21248:SF22">
    <property type="entry name" value="PHOSPHOLIPASE D"/>
    <property type="match status" value="1"/>
</dbReference>
<reference evidence="15" key="1">
    <citation type="journal article" date="2021" name="ISME J.">
        <title>Evolutionary origin and ecological implication of a unique nif island in free-living Bradyrhizobium lineages.</title>
        <authorList>
            <person name="Tao J."/>
        </authorList>
    </citation>
    <scope>NUCLEOTIDE SEQUENCE [LARGE SCALE GENOMIC DNA]</scope>
    <source>
        <strain evidence="15">SZCCT0434</strain>
    </source>
</reference>
<dbReference type="SUPFAM" id="SSF56024">
    <property type="entry name" value="Phospholipase D/nuclease"/>
    <property type="match status" value="2"/>
</dbReference>
<comment type="function">
    <text evidence="1">Could be a virulence factor.</text>
</comment>
<organism evidence="14 15">
    <name type="scientific">Bradyrhizobium jicamae</name>
    <dbReference type="NCBI Taxonomy" id="280332"/>
    <lineage>
        <taxon>Bacteria</taxon>
        <taxon>Pseudomonadati</taxon>
        <taxon>Pseudomonadota</taxon>
        <taxon>Alphaproteobacteria</taxon>
        <taxon>Hyphomicrobiales</taxon>
        <taxon>Nitrobacteraceae</taxon>
        <taxon>Bradyrhizobium</taxon>
    </lineage>
</organism>
<evidence type="ECO:0000313" key="14">
    <source>
        <dbReference type="EMBL" id="MBR0795057.1"/>
    </source>
</evidence>
<dbReference type="InterPro" id="IPR001736">
    <property type="entry name" value="PLipase_D/transphosphatidylase"/>
</dbReference>
<keyword evidence="4" id="KW-1003">Cell membrane</keyword>
<dbReference type="Pfam" id="PF13091">
    <property type="entry name" value="PLDc_2"/>
    <property type="match status" value="2"/>
</dbReference>
<name>A0ABS5FE94_9BRAD</name>
<keyword evidence="8" id="KW-0677">Repeat</keyword>
<dbReference type="RefSeq" id="WP_212397585.1">
    <property type="nucleotide sequence ID" value="NZ_JAFCJH010000005.1"/>
</dbReference>
<evidence type="ECO:0000256" key="10">
    <source>
        <dbReference type="ARBA" id="ARBA00023136"/>
    </source>
</evidence>